<protein>
    <submittedName>
        <fullName evidence="1">Bis(5'-nucleosyl)-tetraphosphatase</fullName>
    </submittedName>
</protein>
<sequence>MSIEVSAGAVVFFLEGGKPLYLLLHYPSGHWDFPKGNIELGETPEETALREVKEETGLNVELLPGFKEEIHYVYMRGGVRVKKTVILFVAEAKSKDVKISWEHTGFVWLPFEQAVARITYKNSREVLIKAHKYITARAAGIYGPNRAP</sequence>
<dbReference type="Proteomes" id="UP000033636">
    <property type="component" value="Unassembled WGS sequence"/>
</dbReference>
<evidence type="ECO:0000313" key="2">
    <source>
        <dbReference type="Proteomes" id="UP000033636"/>
    </source>
</evidence>
<organism evidence="1 2">
    <name type="scientific">Thermoproteus sp. AZ2</name>
    <dbReference type="NCBI Taxonomy" id="1609232"/>
    <lineage>
        <taxon>Archaea</taxon>
        <taxon>Thermoproteota</taxon>
        <taxon>Thermoprotei</taxon>
        <taxon>Thermoproteales</taxon>
        <taxon>Thermoproteaceae</taxon>
        <taxon>Thermoproteus</taxon>
    </lineage>
</organism>
<evidence type="ECO:0000313" key="1">
    <source>
        <dbReference type="EMBL" id="MFB6491248.1"/>
    </source>
</evidence>
<name>A0ACC6V396_9CREN</name>
<comment type="caution">
    <text evidence="1">The sequence shown here is derived from an EMBL/GenBank/DDBJ whole genome shotgun (WGS) entry which is preliminary data.</text>
</comment>
<reference evidence="1" key="1">
    <citation type="submission" date="2024-07" db="EMBL/GenBank/DDBJ databases">
        <title>Metagenome and Metagenome-Assembled Genomes of Archaea from a hot spring from the geothermal field of Los Azufres, Mexico.</title>
        <authorList>
            <person name="Marin-Paredes R."/>
            <person name="Martinez-Romero E."/>
            <person name="Servin-Garciduenas L.E."/>
        </authorList>
    </citation>
    <scope>NUCLEOTIDE SEQUENCE</scope>
</reference>
<accession>A0ACC6V396</accession>
<gene>
    <name evidence="1" type="ORF">TU35_008465</name>
</gene>
<dbReference type="EMBL" id="JZWT02000026">
    <property type="protein sequence ID" value="MFB6491248.1"/>
    <property type="molecule type" value="Genomic_DNA"/>
</dbReference>
<proteinExistence type="predicted"/>